<dbReference type="InterPro" id="IPR001320">
    <property type="entry name" value="Iontro_rcpt_C"/>
</dbReference>
<dbReference type="Pfam" id="PF00497">
    <property type="entry name" value="SBP_bac_3"/>
    <property type="match status" value="1"/>
</dbReference>
<evidence type="ECO:0000256" key="1">
    <source>
        <dbReference type="ARBA" id="ARBA00004196"/>
    </source>
</evidence>
<dbReference type="CDD" id="cd13629">
    <property type="entry name" value="PBP2_Dsm1740"/>
    <property type="match status" value="1"/>
</dbReference>
<gene>
    <name evidence="8" type="ORF">Q4T40_22240</name>
</gene>
<proteinExistence type="inferred from homology"/>
<dbReference type="PANTHER" id="PTHR35936">
    <property type="entry name" value="MEMBRANE-BOUND LYTIC MUREIN TRANSGLYCOSYLASE F"/>
    <property type="match status" value="1"/>
</dbReference>
<evidence type="ECO:0000256" key="4">
    <source>
        <dbReference type="RuleBase" id="RU003744"/>
    </source>
</evidence>
<keyword evidence="9" id="KW-1185">Reference proteome</keyword>
<reference evidence="8 9" key="1">
    <citation type="submission" date="2023-07" db="EMBL/GenBank/DDBJ databases">
        <title>The novel representative of Negativicutes class, Anaeroselena agilis gen. nov. sp. nov.</title>
        <authorList>
            <person name="Prokofeva M.I."/>
            <person name="Elcheninov A.G."/>
            <person name="Klyukina A."/>
            <person name="Kublanov I.V."/>
            <person name="Frolov E.N."/>
            <person name="Podosokorskaya O.A."/>
        </authorList>
    </citation>
    <scope>NUCLEOTIDE SEQUENCE [LARGE SCALE GENOMIC DNA]</scope>
    <source>
        <strain evidence="8 9">4137-cl</strain>
    </source>
</reference>
<evidence type="ECO:0000256" key="3">
    <source>
        <dbReference type="ARBA" id="ARBA00022729"/>
    </source>
</evidence>
<evidence type="ECO:0000313" key="8">
    <source>
        <dbReference type="EMBL" id="MDT8903962.1"/>
    </source>
</evidence>
<dbReference type="SUPFAM" id="SSF53850">
    <property type="entry name" value="Periplasmic binding protein-like II"/>
    <property type="match status" value="1"/>
</dbReference>
<accession>A0ABU3P5I0</accession>
<evidence type="ECO:0000313" key="9">
    <source>
        <dbReference type="Proteomes" id="UP001254848"/>
    </source>
</evidence>
<dbReference type="SMART" id="SM00062">
    <property type="entry name" value="PBPb"/>
    <property type="match status" value="1"/>
</dbReference>
<dbReference type="SMART" id="SM00079">
    <property type="entry name" value="PBPe"/>
    <property type="match status" value="1"/>
</dbReference>
<comment type="similarity">
    <text evidence="2 4">Belongs to the bacterial solute-binding protein 3 family.</text>
</comment>
<dbReference type="Proteomes" id="UP001254848">
    <property type="component" value="Unassembled WGS sequence"/>
</dbReference>
<evidence type="ECO:0000259" key="6">
    <source>
        <dbReference type="SMART" id="SM00062"/>
    </source>
</evidence>
<dbReference type="RefSeq" id="WP_413782401.1">
    <property type="nucleotide sequence ID" value="NZ_JAUOZS010000001.1"/>
</dbReference>
<dbReference type="PROSITE" id="PS01039">
    <property type="entry name" value="SBP_BACTERIAL_3"/>
    <property type="match status" value="1"/>
</dbReference>
<organism evidence="8 9">
    <name type="scientific">Anaeroselena agilis</name>
    <dbReference type="NCBI Taxonomy" id="3063788"/>
    <lineage>
        <taxon>Bacteria</taxon>
        <taxon>Bacillati</taxon>
        <taxon>Bacillota</taxon>
        <taxon>Negativicutes</taxon>
        <taxon>Acetonemataceae</taxon>
        <taxon>Anaeroselena</taxon>
    </lineage>
</organism>
<dbReference type="PROSITE" id="PS51257">
    <property type="entry name" value="PROKAR_LIPOPROTEIN"/>
    <property type="match status" value="1"/>
</dbReference>
<dbReference type="InterPro" id="IPR001638">
    <property type="entry name" value="Solute-binding_3/MltF_N"/>
</dbReference>
<dbReference type="EMBL" id="JAUOZS010000001">
    <property type="protein sequence ID" value="MDT8903962.1"/>
    <property type="molecule type" value="Genomic_DNA"/>
</dbReference>
<evidence type="ECO:0000256" key="5">
    <source>
        <dbReference type="SAM" id="SignalP"/>
    </source>
</evidence>
<comment type="caution">
    <text evidence="8">The sequence shown here is derived from an EMBL/GenBank/DDBJ whole genome shotgun (WGS) entry which is preliminary data.</text>
</comment>
<feature type="signal peptide" evidence="5">
    <location>
        <begin position="1"/>
        <end position="22"/>
    </location>
</feature>
<feature type="domain" description="Solute-binding protein family 3/N-terminal" evidence="6">
    <location>
        <begin position="42"/>
        <end position="264"/>
    </location>
</feature>
<comment type="subcellular location">
    <subcellularLocation>
        <location evidence="1">Cell envelope</location>
    </subcellularLocation>
</comment>
<evidence type="ECO:0000256" key="2">
    <source>
        <dbReference type="ARBA" id="ARBA00010333"/>
    </source>
</evidence>
<dbReference type="PANTHER" id="PTHR35936:SF38">
    <property type="entry name" value="GLUTAMINE-BINDING PERIPLASMIC PROTEIN"/>
    <property type="match status" value="1"/>
</dbReference>
<feature type="domain" description="Ionotropic glutamate receptor C-terminal" evidence="7">
    <location>
        <begin position="42"/>
        <end position="263"/>
    </location>
</feature>
<feature type="chain" id="PRO_5047455101" evidence="5">
    <location>
        <begin position="23"/>
        <end position="275"/>
    </location>
</feature>
<dbReference type="Gene3D" id="3.40.190.10">
    <property type="entry name" value="Periplasmic binding protein-like II"/>
    <property type="match status" value="2"/>
</dbReference>
<keyword evidence="3 5" id="KW-0732">Signal</keyword>
<protein>
    <submittedName>
        <fullName evidence="8">Transporter substrate-binding domain-containing protein</fullName>
    </submittedName>
</protein>
<name>A0ABU3P5I0_9FIRM</name>
<dbReference type="InterPro" id="IPR018313">
    <property type="entry name" value="SBP_3_CS"/>
</dbReference>
<evidence type="ECO:0000259" key="7">
    <source>
        <dbReference type="SMART" id="SM00079"/>
    </source>
</evidence>
<sequence>MKHYLKKIAAVVAVGMLTLAVAGCGGGEKKDATADAIKKKGKLIVGTATGYYPFEMADKNGQLVGFDIDVAKALGKELGVEIEFQNYAFSGLIPALQAKKVDLVIAGMTITDKRKEVVDFSETYFKSGQAMLVSKKYPGVKKWEDLDKKGNVIAVSMGTTADQTASKMFKNAEVKKFDGSALAGLEVLNGKAVAVIHEVPWVAIYNRMNSEATYAVLEPFTTEELGIAVPKGNAALLAEVNKFVKKYKASEEYKKAYAYWFVDMKWWDSVPQKKK</sequence>